<evidence type="ECO:0000313" key="3">
    <source>
        <dbReference type="Proteomes" id="UP001201812"/>
    </source>
</evidence>
<name>A0AAD4MM48_9BILA</name>
<evidence type="ECO:0000313" key="2">
    <source>
        <dbReference type="EMBL" id="KAI1698954.1"/>
    </source>
</evidence>
<comment type="caution">
    <text evidence="2">The sequence shown here is derived from an EMBL/GenBank/DDBJ whole genome shotgun (WGS) entry which is preliminary data.</text>
</comment>
<feature type="compositionally biased region" description="Polar residues" evidence="1">
    <location>
        <begin position="133"/>
        <end position="143"/>
    </location>
</feature>
<protein>
    <submittedName>
        <fullName evidence="2">Uncharacterized protein</fullName>
    </submittedName>
</protein>
<dbReference type="Proteomes" id="UP001201812">
    <property type="component" value="Unassembled WGS sequence"/>
</dbReference>
<feature type="region of interest" description="Disordered" evidence="1">
    <location>
        <begin position="212"/>
        <end position="248"/>
    </location>
</feature>
<keyword evidence="3" id="KW-1185">Reference proteome</keyword>
<proteinExistence type="predicted"/>
<dbReference type="AlphaFoldDB" id="A0AAD4MM48"/>
<feature type="region of interest" description="Disordered" evidence="1">
    <location>
        <begin position="133"/>
        <end position="161"/>
    </location>
</feature>
<accession>A0AAD4MM48</accession>
<reference evidence="2" key="1">
    <citation type="submission" date="2022-01" db="EMBL/GenBank/DDBJ databases">
        <title>Genome Sequence Resource for Two Populations of Ditylenchus destructor, the Migratory Endoparasitic Phytonematode.</title>
        <authorList>
            <person name="Zhang H."/>
            <person name="Lin R."/>
            <person name="Xie B."/>
        </authorList>
    </citation>
    <scope>NUCLEOTIDE SEQUENCE</scope>
    <source>
        <strain evidence="2">BazhouSP</strain>
    </source>
</reference>
<feature type="compositionally biased region" description="Low complexity" evidence="1">
    <location>
        <begin position="89"/>
        <end position="99"/>
    </location>
</feature>
<feature type="region of interest" description="Disordered" evidence="1">
    <location>
        <begin position="89"/>
        <end position="117"/>
    </location>
</feature>
<sequence length="287" mass="32488">MCVHLTGKRRMLVTEEDSETVAKPNLEKLSQTMMDLELPLCNSPQNLQKKKVHKKVKQICLRVPTNRLDSLRKQFGQFIISEEQSETSEQSTLEWSSSLSDEEYVRETKSDPEPAMNRMSAVRKSLLASINSKSELPNLSSSDSENEKSTAQKAYRKSKNTKAAAKNIEACTQNFIPKKTQIGSFVFSDSSSDESFVEFRKECQPSKTEYALQCKQSQQEKNTLEGKDTASPKTEEGSNPLNANNGKLLEKMVDPAKPTSEISGSHDEKEADKIEAARWASYWKYWR</sequence>
<feature type="compositionally biased region" description="Basic and acidic residues" evidence="1">
    <location>
        <begin position="222"/>
        <end position="236"/>
    </location>
</feature>
<feature type="compositionally biased region" description="Basic and acidic residues" evidence="1">
    <location>
        <begin position="103"/>
        <end position="112"/>
    </location>
</feature>
<organism evidence="2 3">
    <name type="scientific">Ditylenchus destructor</name>
    <dbReference type="NCBI Taxonomy" id="166010"/>
    <lineage>
        <taxon>Eukaryota</taxon>
        <taxon>Metazoa</taxon>
        <taxon>Ecdysozoa</taxon>
        <taxon>Nematoda</taxon>
        <taxon>Chromadorea</taxon>
        <taxon>Rhabditida</taxon>
        <taxon>Tylenchina</taxon>
        <taxon>Tylenchomorpha</taxon>
        <taxon>Sphaerularioidea</taxon>
        <taxon>Anguinidae</taxon>
        <taxon>Anguininae</taxon>
        <taxon>Ditylenchus</taxon>
    </lineage>
</organism>
<evidence type="ECO:0000256" key="1">
    <source>
        <dbReference type="SAM" id="MobiDB-lite"/>
    </source>
</evidence>
<gene>
    <name evidence="2" type="ORF">DdX_17614</name>
</gene>
<dbReference type="EMBL" id="JAKKPZ010000197">
    <property type="protein sequence ID" value="KAI1698954.1"/>
    <property type="molecule type" value="Genomic_DNA"/>
</dbReference>